<evidence type="ECO:0000313" key="1">
    <source>
        <dbReference type="EMBL" id="WVY93415.1"/>
    </source>
</evidence>
<dbReference type="Proteomes" id="UP001374535">
    <property type="component" value="Chromosome 10"/>
</dbReference>
<feature type="non-terminal residue" evidence="1">
    <location>
        <position position="1"/>
    </location>
</feature>
<dbReference type="AlphaFoldDB" id="A0AAQ3RIV7"/>
<proteinExistence type="predicted"/>
<dbReference type="EMBL" id="CP144691">
    <property type="protein sequence ID" value="WVY93415.1"/>
    <property type="molecule type" value="Genomic_DNA"/>
</dbReference>
<evidence type="ECO:0000313" key="2">
    <source>
        <dbReference type="Proteomes" id="UP001374535"/>
    </source>
</evidence>
<gene>
    <name evidence="1" type="ORF">V8G54_032503</name>
</gene>
<name>A0AAQ3RIV7_VIGMU</name>
<protein>
    <submittedName>
        <fullName evidence="1">Uncharacterized protein</fullName>
    </submittedName>
</protein>
<sequence>QYLIIYATLESITIVENIVSNTGQRLTIIRFPNSQKLFPTPYATATTERERRRGINLTTTANGNKLPLQVRNQDYTRSLKTKASFCLTKKEIGELEGYIQHNQPFLSNFIFILFFFSTGN</sequence>
<keyword evidence="2" id="KW-1185">Reference proteome</keyword>
<organism evidence="1 2">
    <name type="scientific">Vigna mungo</name>
    <name type="common">Black gram</name>
    <name type="synonym">Phaseolus mungo</name>
    <dbReference type="NCBI Taxonomy" id="3915"/>
    <lineage>
        <taxon>Eukaryota</taxon>
        <taxon>Viridiplantae</taxon>
        <taxon>Streptophyta</taxon>
        <taxon>Embryophyta</taxon>
        <taxon>Tracheophyta</taxon>
        <taxon>Spermatophyta</taxon>
        <taxon>Magnoliopsida</taxon>
        <taxon>eudicotyledons</taxon>
        <taxon>Gunneridae</taxon>
        <taxon>Pentapetalae</taxon>
        <taxon>rosids</taxon>
        <taxon>fabids</taxon>
        <taxon>Fabales</taxon>
        <taxon>Fabaceae</taxon>
        <taxon>Papilionoideae</taxon>
        <taxon>50 kb inversion clade</taxon>
        <taxon>NPAAA clade</taxon>
        <taxon>indigoferoid/millettioid clade</taxon>
        <taxon>Phaseoleae</taxon>
        <taxon>Vigna</taxon>
    </lineage>
</organism>
<accession>A0AAQ3RIV7</accession>
<reference evidence="1 2" key="1">
    <citation type="journal article" date="2023" name="Life. Sci Alliance">
        <title>Evolutionary insights into 3D genome organization and epigenetic landscape of Vigna mungo.</title>
        <authorList>
            <person name="Junaid A."/>
            <person name="Singh B."/>
            <person name="Bhatia S."/>
        </authorList>
    </citation>
    <scope>NUCLEOTIDE SEQUENCE [LARGE SCALE GENOMIC DNA]</scope>
    <source>
        <strain evidence="1">Urdbean</strain>
    </source>
</reference>